<gene>
    <name evidence="1" type="ORF">M23134_04347</name>
</gene>
<dbReference type="AlphaFoldDB" id="A1ZLW8"/>
<accession>A1ZLW8</accession>
<comment type="caution">
    <text evidence="1">The sequence shown here is derived from an EMBL/GenBank/DDBJ whole genome shotgun (WGS) entry which is preliminary data.</text>
</comment>
<evidence type="ECO:0000313" key="2">
    <source>
        <dbReference type="Proteomes" id="UP000004095"/>
    </source>
</evidence>
<sequence>MPEGNETRFYSTTQQISSYCYAVKLLKKSRLICYKKVYGFKINDTTLVKSIIFCQLFNNSLTIPL</sequence>
<dbReference type="EMBL" id="AAWS01000015">
    <property type="protein sequence ID" value="EAY28500.1"/>
    <property type="molecule type" value="Genomic_DNA"/>
</dbReference>
<organism evidence="1 2">
    <name type="scientific">Microscilla marina ATCC 23134</name>
    <dbReference type="NCBI Taxonomy" id="313606"/>
    <lineage>
        <taxon>Bacteria</taxon>
        <taxon>Pseudomonadati</taxon>
        <taxon>Bacteroidota</taxon>
        <taxon>Cytophagia</taxon>
        <taxon>Cytophagales</taxon>
        <taxon>Microscillaceae</taxon>
        <taxon>Microscilla</taxon>
    </lineage>
</organism>
<reference evidence="1 2" key="1">
    <citation type="submission" date="2007-01" db="EMBL/GenBank/DDBJ databases">
        <authorList>
            <person name="Haygood M."/>
            <person name="Podell S."/>
            <person name="Anderson C."/>
            <person name="Hopkinson B."/>
            <person name="Roe K."/>
            <person name="Barbeau K."/>
            <person name="Gaasterland T."/>
            <person name="Ferriera S."/>
            <person name="Johnson J."/>
            <person name="Kravitz S."/>
            <person name="Beeson K."/>
            <person name="Sutton G."/>
            <person name="Rogers Y.-H."/>
            <person name="Friedman R."/>
            <person name="Frazier M."/>
            <person name="Venter J.C."/>
        </authorList>
    </citation>
    <scope>NUCLEOTIDE SEQUENCE [LARGE SCALE GENOMIC DNA]</scope>
    <source>
        <strain evidence="1 2">ATCC 23134</strain>
    </source>
</reference>
<dbReference type="Proteomes" id="UP000004095">
    <property type="component" value="Unassembled WGS sequence"/>
</dbReference>
<protein>
    <submittedName>
        <fullName evidence="1">Uncharacterized protein</fullName>
    </submittedName>
</protein>
<keyword evidence="2" id="KW-1185">Reference proteome</keyword>
<proteinExistence type="predicted"/>
<name>A1ZLW8_MICM2</name>
<evidence type="ECO:0000313" key="1">
    <source>
        <dbReference type="EMBL" id="EAY28500.1"/>
    </source>
</evidence>